<evidence type="ECO:0000313" key="1">
    <source>
        <dbReference type="EMBL" id="CAD8185787.1"/>
    </source>
</evidence>
<reference evidence="1" key="1">
    <citation type="submission" date="2021-01" db="EMBL/GenBank/DDBJ databases">
        <authorList>
            <consortium name="Genoscope - CEA"/>
            <person name="William W."/>
        </authorList>
    </citation>
    <scope>NUCLEOTIDE SEQUENCE</scope>
</reference>
<sequence>MKKQEKQRYQFNQYKRWLPLWLDRCLQHHLNFPSTSALFQSECMDFRAQTCIEHNQILLSFHRYSCLMVVKQIIDSNPKSQNIYIKNTALIILFYDEESIQIKQVVRPIQLFQKGIDEKKYLKVTLLKVQRVSKQDQHPL</sequence>
<dbReference type="AlphaFoldDB" id="A0A8S1WA20"/>
<gene>
    <name evidence="1" type="ORF">POCTA_138.1.T0860148</name>
</gene>
<accession>A0A8S1WA20</accession>
<evidence type="ECO:0000313" key="2">
    <source>
        <dbReference type="Proteomes" id="UP000683925"/>
    </source>
</evidence>
<dbReference type="EMBL" id="CAJJDP010000085">
    <property type="protein sequence ID" value="CAD8185787.1"/>
    <property type="molecule type" value="Genomic_DNA"/>
</dbReference>
<proteinExistence type="predicted"/>
<name>A0A8S1WA20_PAROT</name>
<dbReference type="Proteomes" id="UP000683925">
    <property type="component" value="Unassembled WGS sequence"/>
</dbReference>
<organism evidence="1 2">
    <name type="scientific">Paramecium octaurelia</name>
    <dbReference type="NCBI Taxonomy" id="43137"/>
    <lineage>
        <taxon>Eukaryota</taxon>
        <taxon>Sar</taxon>
        <taxon>Alveolata</taxon>
        <taxon>Ciliophora</taxon>
        <taxon>Intramacronucleata</taxon>
        <taxon>Oligohymenophorea</taxon>
        <taxon>Peniculida</taxon>
        <taxon>Parameciidae</taxon>
        <taxon>Paramecium</taxon>
    </lineage>
</organism>
<protein>
    <submittedName>
        <fullName evidence="1">Uncharacterized protein</fullName>
    </submittedName>
</protein>
<keyword evidence="2" id="KW-1185">Reference proteome</keyword>
<comment type="caution">
    <text evidence="1">The sequence shown here is derived from an EMBL/GenBank/DDBJ whole genome shotgun (WGS) entry which is preliminary data.</text>
</comment>